<accession>A0A7W3JE92</accession>
<proteinExistence type="predicted"/>
<dbReference type="Gene3D" id="3.40.50.720">
    <property type="entry name" value="NAD(P)-binding Rossmann-like Domain"/>
    <property type="match status" value="1"/>
</dbReference>
<evidence type="ECO:0000256" key="1">
    <source>
        <dbReference type="ARBA" id="ARBA00023027"/>
    </source>
</evidence>
<dbReference type="InterPro" id="IPR055170">
    <property type="entry name" value="GFO_IDH_MocA-like_dom"/>
</dbReference>
<dbReference type="InterPro" id="IPR052515">
    <property type="entry name" value="Gfo/Idh/MocA_Oxidoreductase"/>
</dbReference>
<gene>
    <name evidence="5" type="ORF">FHX71_005224</name>
</gene>
<dbReference type="Proteomes" id="UP000540568">
    <property type="component" value="Unassembled WGS sequence"/>
</dbReference>
<dbReference type="InterPro" id="IPR000683">
    <property type="entry name" value="Gfo/Idh/MocA-like_OxRdtase_N"/>
</dbReference>
<protein>
    <submittedName>
        <fullName evidence="5">Putative dehydrogenase</fullName>
    </submittedName>
</protein>
<sequence length="364" mass="38600">MRVTILGTGAIAGAHARAIADLPAHGVDATLVHAVDIDAARAEEFAREYGVPGHGTSLEDVLGETDVLHVCTPPGVHADVAVAALKAGVHVVVEKPATLSLAEIDRIAEAEAASTASFTQVVQHRFGHGARLLRRLLDDGALGRPLVATCDTLWFRGPAYFEVPWRGRWDTEGGGPTMGHGIHQFDLLLATLGPWSEVTAMAGRLARHVDTEDVSMAIVRFASGAMATITNSLLSPRETSDLRFDTEAATIELSHLYGYTDADWTFTPAADRDDVAQLWQPDPEALPSGHLAQLVPTYRAFAAGEAPPVTVADTRGTLELVAAIYRSAFTGSVVRAGEIGTGDPFHESMRGTGPSWPPLKATTP</sequence>
<organism evidence="5 6">
    <name type="scientific">Promicromonospora sukumoe</name>
    <dbReference type="NCBI Taxonomy" id="88382"/>
    <lineage>
        <taxon>Bacteria</taxon>
        <taxon>Bacillati</taxon>
        <taxon>Actinomycetota</taxon>
        <taxon>Actinomycetes</taxon>
        <taxon>Micrococcales</taxon>
        <taxon>Promicromonosporaceae</taxon>
        <taxon>Promicromonospora</taxon>
    </lineage>
</organism>
<evidence type="ECO:0000313" key="6">
    <source>
        <dbReference type="Proteomes" id="UP000540568"/>
    </source>
</evidence>
<dbReference type="InterPro" id="IPR036291">
    <property type="entry name" value="NAD(P)-bd_dom_sf"/>
</dbReference>
<evidence type="ECO:0000256" key="2">
    <source>
        <dbReference type="SAM" id="MobiDB-lite"/>
    </source>
</evidence>
<dbReference type="Pfam" id="PF22725">
    <property type="entry name" value="GFO_IDH_MocA_C3"/>
    <property type="match status" value="1"/>
</dbReference>
<keyword evidence="1" id="KW-0520">NAD</keyword>
<evidence type="ECO:0000259" key="3">
    <source>
        <dbReference type="Pfam" id="PF01408"/>
    </source>
</evidence>
<reference evidence="5 6" key="1">
    <citation type="submission" date="2020-07" db="EMBL/GenBank/DDBJ databases">
        <title>Sequencing the genomes of 1000 actinobacteria strains.</title>
        <authorList>
            <person name="Klenk H.-P."/>
        </authorList>
    </citation>
    <scope>NUCLEOTIDE SEQUENCE [LARGE SCALE GENOMIC DNA]</scope>
    <source>
        <strain evidence="5 6">DSM 44121</strain>
    </source>
</reference>
<dbReference type="RefSeq" id="WP_182620384.1">
    <property type="nucleotide sequence ID" value="NZ_BAAATF010000009.1"/>
</dbReference>
<dbReference type="PANTHER" id="PTHR43249">
    <property type="entry name" value="UDP-N-ACETYL-2-AMINO-2-DEOXY-D-GLUCURONATE OXIDASE"/>
    <property type="match status" value="1"/>
</dbReference>
<feature type="domain" description="GFO/IDH/MocA-like oxidoreductase" evidence="4">
    <location>
        <begin position="131"/>
        <end position="244"/>
    </location>
</feature>
<evidence type="ECO:0000259" key="4">
    <source>
        <dbReference type="Pfam" id="PF22725"/>
    </source>
</evidence>
<dbReference type="AlphaFoldDB" id="A0A7W3JE92"/>
<keyword evidence="6" id="KW-1185">Reference proteome</keyword>
<feature type="domain" description="Gfo/Idh/MocA-like oxidoreductase N-terminal" evidence="3">
    <location>
        <begin position="1"/>
        <end position="113"/>
    </location>
</feature>
<dbReference type="PANTHER" id="PTHR43249:SF1">
    <property type="entry name" value="D-GLUCOSIDE 3-DEHYDROGENASE"/>
    <property type="match status" value="1"/>
</dbReference>
<evidence type="ECO:0000313" key="5">
    <source>
        <dbReference type="EMBL" id="MBA8811217.1"/>
    </source>
</evidence>
<name>A0A7W3JE92_9MICO</name>
<dbReference type="Pfam" id="PF01408">
    <property type="entry name" value="GFO_IDH_MocA"/>
    <property type="match status" value="1"/>
</dbReference>
<dbReference type="EMBL" id="JACGWV010000003">
    <property type="protein sequence ID" value="MBA8811217.1"/>
    <property type="molecule type" value="Genomic_DNA"/>
</dbReference>
<dbReference type="SUPFAM" id="SSF55347">
    <property type="entry name" value="Glyceraldehyde-3-phosphate dehydrogenase-like, C-terminal domain"/>
    <property type="match status" value="1"/>
</dbReference>
<dbReference type="GO" id="GO:0000166">
    <property type="term" value="F:nucleotide binding"/>
    <property type="evidence" value="ECO:0007669"/>
    <property type="project" value="InterPro"/>
</dbReference>
<comment type="caution">
    <text evidence="5">The sequence shown here is derived from an EMBL/GenBank/DDBJ whole genome shotgun (WGS) entry which is preliminary data.</text>
</comment>
<dbReference type="Gene3D" id="3.30.360.10">
    <property type="entry name" value="Dihydrodipicolinate Reductase, domain 2"/>
    <property type="match status" value="1"/>
</dbReference>
<dbReference type="SUPFAM" id="SSF51735">
    <property type="entry name" value="NAD(P)-binding Rossmann-fold domains"/>
    <property type="match status" value="1"/>
</dbReference>
<feature type="region of interest" description="Disordered" evidence="2">
    <location>
        <begin position="342"/>
        <end position="364"/>
    </location>
</feature>